<evidence type="ECO:0000259" key="6">
    <source>
        <dbReference type="Pfam" id="PF00916"/>
    </source>
</evidence>
<comment type="caution">
    <text evidence="7">The sequence shown here is derived from an EMBL/GenBank/DDBJ whole genome shotgun (WGS) entry which is preliminary data.</text>
</comment>
<evidence type="ECO:0000256" key="4">
    <source>
        <dbReference type="ARBA" id="ARBA00023136"/>
    </source>
</evidence>
<evidence type="ECO:0000313" key="8">
    <source>
        <dbReference type="Proteomes" id="UP001148018"/>
    </source>
</evidence>
<feature type="transmembrane region" description="Helical" evidence="5">
    <location>
        <begin position="218"/>
        <end position="240"/>
    </location>
</feature>
<dbReference type="Proteomes" id="UP001148018">
    <property type="component" value="Unassembled WGS sequence"/>
</dbReference>
<feature type="transmembrane region" description="Helical" evidence="5">
    <location>
        <begin position="457"/>
        <end position="482"/>
    </location>
</feature>
<keyword evidence="3 5" id="KW-1133">Transmembrane helix</keyword>
<evidence type="ECO:0000313" key="7">
    <source>
        <dbReference type="EMBL" id="KAJ3588382.1"/>
    </source>
</evidence>
<dbReference type="OrthoDB" id="288203at2759"/>
<sequence length="556" mass="60783">MTVVKEDPLDPTEEPHRPLVLHRLKKKEDVTWRTTVSRQLRQTCSCSRDKARSKLLAFFPILRWLPRYRLRDWILGDVMSGVIVGVLLVPQSIAYSLLAGQDPIYGLYTSFFSSIIYAFLGSSRHISVGIFGVLCLLVGQVVDRELAIAGYLPESDGGNNFTAALLGAQGNGSLAGPVCDKSCYAIMVGATVTFTAGVYQVLMGLLQVGFVSVYLSDSLLSGFATGASLTILTSQLKYLLGLKIPRPQGWFTLIKTWYSLLTNLGSTNICDLITSLVCLLILVPSKELNDRFKAKLKAPIPFELFVVVAATLVSHFGHFNVEYGSGVAGAIPTGFLPPQLPSWRLVPSVAVDAFSVAVVGFAITVSLSEMFAKKHGYAVDANQEMYAIGFCNILPSFFRCFATSAALTKTLVKESTGCQSQVCVLAVIIVVNLRGALRKFTDLPRMWQANRVDTCIWLVTMATSALVNTELGLLVGVLVSAFCVLGRTQRAQAVELELAVYRGLRPPPSGVAVFRYPAPVYYANQSLFKRSLYRAVGLDPVREMARRGKLHKRRAS</sequence>
<feature type="transmembrane region" description="Helical" evidence="5">
    <location>
        <begin position="260"/>
        <end position="283"/>
    </location>
</feature>
<dbReference type="EMBL" id="JANIIK010000116">
    <property type="protein sequence ID" value="KAJ3588382.1"/>
    <property type="molecule type" value="Genomic_DNA"/>
</dbReference>
<dbReference type="PANTHER" id="PTHR11814">
    <property type="entry name" value="SULFATE TRANSPORTER"/>
    <property type="match status" value="1"/>
</dbReference>
<feature type="transmembrane region" description="Helical" evidence="5">
    <location>
        <begin position="73"/>
        <end position="98"/>
    </location>
</feature>
<comment type="subcellular location">
    <subcellularLocation>
        <location evidence="1">Membrane</location>
        <topology evidence="1">Multi-pass membrane protein</topology>
    </subcellularLocation>
</comment>
<feature type="transmembrane region" description="Helical" evidence="5">
    <location>
        <begin position="419"/>
        <end position="437"/>
    </location>
</feature>
<dbReference type="InterPro" id="IPR011547">
    <property type="entry name" value="SLC26A/SulP_dom"/>
</dbReference>
<reference evidence="7" key="1">
    <citation type="submission" date="2022-07" db="EMBL/GenBank/DDBJ databases">
        <title>Chromosome-level genome of Muraenolepis orangiensis.</title>
        <authorList>
            <person name="Kim J."/>
        </authorList>
    </citation>
    <scope>NUCLEOTIDE SEQUENCE</scope>
    <source>
        <strain evidence="7">KU_S4_2022</strain>
        <tissue evidence="7">Muscle</tissue>
    </source>
</reference>
<keyword evidence="8" id="KW-1185">Reference proteome</keyword>
<organism evidence="7 8">
    <name type="scientific">Muraenolepis orangiensis</name>
    <name type="common">Patagonian moray cod</name>
    <dbReference type="NCBI Taxonomy" id="630683"/>
    <lineage>
        <taxon>Eukaryota</taxon>
        <taxon>Metazoa</taxon>
        <taxon>Chordata</taxon>
        <taxon>Craniata</taxon>
        <taxon>Vertebrata</taxon>
        <taxon>Euteleostomi</taxon>
        <taxon>Actinopterygii</taxon>
        <taxon>Neopterygii</taxon>
        <taxon>Teleostei</taxon>
        <taxon>Neoteleostei</taxon>
        <taxon>Acanthomorphata</taxon>
        <taxon>Zeiogadaria</taxon>
        <taxon>Gadariae</taxon>
        <taxon>Gadiformes</taxon>
        <taxon>Muraenolepidoidei</taxon>
        <taxon>Muraenolepididae</taxon>
        <taxon>Muraenolepis</taxon>
    </lineage>
</organism>
<keyword evidence="4 5" id="KW-0472">Membrane</keyword>
<dbReference type="InterPro" id="IPR018045">
    <property type="entry name" value="S04_transporter_CS"/>
</dbReference>
<keyword evidence="2 5" id="KW-0812">Transmembrane</keyword>
<proteinExistence type="predicted"/>
<feature type="transmembrane region" description="Helical" evidence="5">
    <location>
        <begin position="184"/>
        <end position="206"/>
    </location>
</feature>
<evidence type="ECO:0000256" key="5">
    <source>
        <dbReference type="SAM" id="Phobius"/>
    </source>
</evidence>
<feature type="transmembrane region" description="Helical" evidence="5">
    <location>
        <begin position="386"/>
        <end position="407"/>
    </location>
</feature>
<evidence type="ECO:0000256" key="1">
    <source>
        <dbReference type="ARBA" id="ARBA00004141"/>
    </source>
</evidence>
<gene>
    <name evidence="7" type="ORF">NHX12_011975</name>
</gene>
<feature type="transmembrane region" description="Helical" evidence="5">
    <location>
        <begin position="125"/>
        <end position="142"/>
    </location>
</feature>
<feature type="domain" description="SLC26A/SulP transporter" evidence="6">
    <location>
        <begin position="75"/>
        <end position="422"/>
    </location>
</feature>
<protein>
    <recommendedName>
        <fullName evidence="6">SLC26A/SulP transporter domain-containing protein</fullName>
    </recommendedName>
</protein>
<dbReference type="Pfam" id="PF00916">
    <property type="entry name" value="Sulfate_transp"/>
    <property type="match status" value="1"/>
</dbReference>
<dbReference type="NCBIfam" id="TIGR00815">
    <property type="entry name" value="sulP"/>
    <property type="match status" value="1"/>
</dbReference>
<name>A0A9Q0DHI1_9TELE</name>
<dbReference type="AlphaFoldDB" id="A0A9Q0DHI1"/>
<dbReference type="InterPro" id="IPR001902">
    <property type="entry name" value="SLC26A/SulP_fam"/>
</dbReference>
<evidence type="ECO:0000256" key="3">
    <source>
        <dbReference type="ARBA" id="ARBA00022989"/>
    </source>
</evidence>
<accession>A0A9Q0DHI1</accession>
<feature type="non-terminal residue" evidence="7">
    <location>
        <position position="556"/>
    </location>
</feature>
<dbReference type="GO" id="GO:0008271">
    <property type="term" value="F:secondary active sulfate transmembrane transporter activity"/>
    <property type="evidence" value="ECO:0007669"/>
    <property type="project" value="InterPro"/>
</dbReference>
<dbReference type="PROSITE" id="PS01130">
    <property type="entry name" value="SLC26A"/>
    <property type="match status" value="1"/>
</dbReference>
<dbReference type="GO" id="GO:0016020">
    <property type="term" value="C:membrane"/>
    <property type="evidence" value="ECO:0007669"/>
    <property type="project" value="UniProtKB-SubCell"/>
</dbReference>
<feature type="transmembrane region" description="Helical" evidence="5">
    <location>
        <begin position="341"/>
        <end position="365"/>
    </location>
</feature>
<evidence type="ECO:0000256" key="2">
    <source>
        <dbReference type="ARBA" id="ARBA00022692"/>
    </source>
</evidence>